<dbReference type="SUPFAM" id="SSF46689">
    <property type="entry name" value="Homeodomain-like"/>
    <property type="match status" value="1"/>
</dbReference>
<reference evidence="5 6" key="1">
    <citation type="submission" date="2018-03" db="EMBL/GenBank/DDBJ databases">
        <title>Whole genome sequencing of Histamine producing bacteria.</title>
        <authorList>
            <person name="Butler K."/>
        </authorList>
    </citation>
    <scope>NUCLEOTIDE SEQUENCE [LARGE SCALE GENOMIC DNA]</scope>
    <source>
        <strain evidence="5 6">DSM 16190</strain>
    </source>
</reference>
<keyword evidence="2" id="KW-0238">DNA-binding</keyword>
<keyword evidence="6" id="KW-1185">Reference proteome</keyword>
<dbReference type="EMBL" id="PYMC01000002">
    <property type="protein sequence ID" value="PSW06703.1"/>
    <property type="molecule type" value="Genomic_DNA"/>
</dbReference>
<sequence>MDCSVNRQRRQLRPVGRRIHGWMRITVMAAEGTSSDKEKKMVLDIYHDEGISLIASHNLTNEWHKHICLQLSLSMHSQALQLDTEDGSIYAHGLIITSNYSHRLHTDNQCCLTLLIDLFHPEAHRLQHLVESAPYKTLNLHQTDRLIPLLTRALADRAPLAIAQIANILASSDECYCKPDNRIYKTTLLLDRLEIKKISSRDVAELVCLSEGRFLHLFKSKVGTNFRRYLLWKRLQDAIKGVASKTSLTDIANRTGFSDSAHFSRTCKEMYGLAPSTIRLACVDDEKKANNDEVSCTLCN</sequence>
<gene>
    <name evidence="5" type="ORF">C9I89_03990</name>
</gene>
<dbReference type="OrthoDB" id="5295226at2"/>
<comment type="caution">
    <text evidence="5">The sequence shown here is derived from an EMBL/GenBank/DDBJ whole genome shotgun (WGS) entry which is preliminary data.</text>
</comment>
<name>A0A2T3N2X4_9GAMM</name>
<evidence type="ECO:0000256" key="1">
    <source>
        <dbReference type="ARBA" id="ARBA00023015"/>
    </source>
</evidence>
<evidence type="ECO:0000313" key="6">
    <source>
        <dbReference type="Proteomes" id="UP000240904"/>
    </source>
</evidence>
<dbReference type="AlphaFoldDB" id="A0A2T3N2X4"/>
<evidence type="ECO:0000256" key="3">
    <source>
        <dbReference type="ARBA" id="ARBA00023163"/>
    </source>
</evidence>
<dbReference type="Proteomes" id="UP000240904">
    <property type="component" value="Unassembled WGS sequence"/>
</dbReference>
<evidence type="ECO:0000259" key="4">
    <source>
        <dbReference type="PROSITE" id="PS01124"/>
    </source>
</evidence>
<dbReference type="GO" id="GO:0003700">
    <property type="term" value="F:DNA-binding transcription factor activity"/>
    <property type="evidence" value="ECO:0007669"/>
    <property type="project" value="InterPro"/>
</dbReference>
<dbReference type="PROSITE" id="PS01124">
    <property type="entry name" value="HTH_ARAC_FAMILY_2"/>
    <property type="match status" value="1"/>
</dbReference>
<dbReference type="SMART" id="SM00342">
    <property type="entry name" value="HTH_ARAC"/>
    <property type="match status" value="1"/>
</dbReference>
<accession>A0A2T3N2X4</accession>
<dbReference type="PANTHER" id="PTHR43280:SF2">
    <property type="entry name" value="HTH-TYPE TRANSCRIPTIONAL REGULATOR EXSA"/>
    <property type="match status" value="1"/>
</dbReference>
<dbReference type="Pfam" id="PF12833">
    <property type="entry name" value="HTH_18"/>
    <property type="match status" value="1"/>
</dbReference>
<dbReference type="PRINTS" id="PR00032">
    <property type="entry name" value="HTHARAC"/>
</dbReference>
<dbReference type="InterPro" id="IPR018060">
    <property type="entry name" value="HTH_AraC"/>
</dbReference>
<evidence type="ECO:0000256" key="2">
    <source>
        <dbReference type="ARBA" id="ARBA00023125"/>
    </source>
</evidence>
<dbReference type="RefSeq" id="WP_107282067.1">
    <property type="nucleotide sequence ID" value="NZ_PYMC01000002.1"/>
</dbReference>
<dbReference type="InterPro" id="IPR020449">
    <property type="entry name" value="Tscrpt_reg_AraC-type_HTH"/>
</dbReference>
<dbReference type="Gene3D" id="1.10.10.60">
    <property type="entry name" value="Homeodomain-like"/>
    <property type="match status" value="1"/>
</dbReference>
<feature type="domain" description="HTH araC/xylS-type" evidence="4">
    <location>
        <begin position="184"/>
        <end position="281"/>
    </location>
</feature>
<proteinExistence type="predicted"/>
<dbReference type="GO" id="GO:0043565">
    <property type="term" value="F:sequence-specific DNA binding"/>
    <property type="evidence" value="ECO:0007669"/>
    <property type="project" value="InterPro"/>
</dbReference>
<dbReference type="InterPro" id="IPR009057">
    <property type="entry name" value="Homeodomain-like_sf"/>
</dbReference>
<keyword evidence="1" id="KW-0805">Transcription regulation</keyword>
<keyword evidence="3" id="KW-0804">Transcription</keyword>
<dbReference type="PANTHER" id="PTHR43280">
    <property type="entry name" value="ARAC-FAMILY TRANSCRIPTIONAL REGULATOR"/>
    <property type="match status" value="1"/>
</dbReference>
<organism evidence="5 6">
    <name type="scientific">Photobacterium lipolyticum</name>
    <dbReference type="NCBI Taxonomy" id="266810"/>
    <lineage>
        <taxon>Bacteria</taxon>
        <taxon>Pseudomonadati</taxon>
        <taxon>Pseudomonadota</taxon>
        <taxon>Gammaproteobacteria</taxon>
        <taxon>Vibrionales</taxon>
        <taxon>Vibrionaceae</taxon>
        <taxon>Photobacterium</taxon>
    </lineage>
</organism>
<protein>
    <submittedName>
        <fullName evidence="5">AraC family transcriptional regulator</fullName>
    </submittedName>
</protein>
<evidence type="ECO:0000313" key="5">
    <source>
        <dbReference type="EMBL" id="PSW06703.1"/>
    </source>
</evidence>